<keyword evidence="3" id="KW-1185">Reference proteome</keyword>
<evidence type="ECO:0000313" key="3">
    <source>
        <dbReference type="Proteomes" id="UP000717585"/>
    </source>
</evidence>
<dbReference type="AlphaFoldDB" id="A0A8J6E1Y3"/>
<dbReference type="PANTHER" id="PTHR12155:SF41">
    <property type="entry name" value="SCHLAFEN ALBA-2 DOMAIN-CONTAINING PROTEIN"/>
    <property type="match status" value="1"/>
</dbReference>
<dbReference type="InterPro" id="IPR027417">
    <property type="entry name" value="P-loop_NTPase"/>
</dbReference>
<gene>
    <name evidence="2" type="ORF">J8273_4926</name>
</gene>
<evidence type="ECO:0000313" key="2">
    <source>
        <dbReference type="EMBL" id="KAG9393626.1"/>
    </source>
</evidence>
<accession>A0A8J6E1Y3</accession>
<feature type="domain" description="Schlafen AlbA-2" evidence="1">
    <location>
        <begin position="63"/>
        <end position="198"/>
    </location>
</feature>
<protein>
    <submittedName>
        <fullName evidence="2">ATPase, AAA-4</fullName>
    </submittedName>
</protein>
<dbReference type="SUPFAM" id="SSF52540">
    <property type="entry name" value="P-loop containing nucleoside triphosphate hydrolases"/>
    <property type="match status" value="1"/>
</dbReference>
<dbReference type="Gene3D" id="3.30.950.30">
    <property type="entry name" value="Schlafen, AAA domain"/>
    <property type="match status" value="1"/>
</dbReference>
<dbReference type="EMBL" id="JAHDYR010000022">
    <property type="protein sequence ID" value="KAG9393626.1"/>
    <property type="molecule type" value="Genomic_DNA"/>
</dbReference>
<dbReference type="OrthoDB" id="10259112at2759"/>
<name>A0A8J6E1Y3_9EUKA</name>
<sequence>MAHLSDMYMVPRHKTKRRMSSALAFANISDNSSSTSSAPSHDTARTSGEAFTFRYDDIISFEEDRAHEFKAIQNAKAPRTAIAHYAHEYVNSFLNSTEGGAIFFGVEDDGTIKGIPLNRHERDSIRLLIDSQVNRFSPQVDANLYETSFIPVIKEDAKPNEERYVVMIDVLPGTAPVYFTRLDRMNAYMRRDGGNIRMDRDTVLQRLVDGKTRHRSRSITVTVRPDVSIAADPTASPRMIPVIRDDLFVGRDEELEAADRFIRTNGSSVAVVCLHGLPLVGKSSLAHHIVERALSDGSYGDYQVSVDLKGISVRHASLHRSLLKVVLSLDQYTPVDDNTDVEVLFNIYVALLKGKKGVLLFENVGHARQDELSRLIPPALAPDTQCLVVVTSRKKLGLIDINTPMLDLLVDPLSSDNCGRIITMLLHTPLSPTQQIALSDRCMRLPMSIRLACQHLNRFLGAGGRSLERALADFLSMPQKESLDVFCPGFLSLVSALPPEAQLVLQIAAMLGPTFDITAMVKISTGDQSAVTNAVVELEENGLLRVDIVSQRMSLAFGLATFADALPAASAVDLQAIGHGMVRYYTELYTGLDVCIHEARATVSDKLLPINEAFSPSDIDCSVLVLGLLSDLGSSTMVMRQPEKRLALLYHMFDYDAGNAEQCLLVAQRFNIHDGVRKLLSVLRKYDERVGSDLRRLLASFDKW</sequence>
<dbReference type="InterPro" id="IPR038461">
    <property type="entry name" value="Schlafen_AlbA_2_dom_sf"/>
</dbReference>
<dbReference type="PANTHER" id="PTHR12155">
    <property type="entry name" value="SCHLAFEN"/>
    <property type="match status" value="1"/>
</dbReference>
<dbReference type="Proteomes" id="UP000717585">
    <property type="component" value="Unassembled WGS sequence"/>
</dbReference>
<dbReference type="InterPro" id="IPR007421">
    <property type="entry name" value="Schlafen_AlbA_2_dom"/>
</dbReference>
<reference evidence="2" key="1">
    <citation type="submission" date="2021-05" db="EMBL/GenBank/DDBJ databases">
        <title>A free-living protist that lacks canonical eukaryotic 1 DNA replication and segregation systems.</title>
        <authorList>
            <person name="Salas-Leiva D.E."/>
            <person name="Tromer E.C."/>
            <person name="Curtis B.A."/>
            <person name="Jerlstrom-Hultqvist J."/>
            <person name="Kolisko M."/>
            <person name="Yi Z."/>
            <person name="Salas-Leiva J.S."/>
            <person name="Gallot-Lavallee L."/>
            <person name="Kops G.J.P.L."/>
            <person name="Archibald J.M."/>
            <person name="Simpson A.G.B."/>
            <person name="Roger A.J."/>
        </authorList>
    </citation>
    <scope>NUCLEOTIDE SEQUENCE</scope>
    <source>
        <strain evidence="2">BICM</strain>
    </source>
</reference>
<organism evidence="2 3">
    <name type="scientific">Carpediemonas membranifera</name>
    <dbReference type="NCBI Taxonomy" id="201153"/>
    <lineage>
        <taxon>Eukaryota</taxon>
        <taxon>Metamonada</taxon>
        <taxon>Carpediemonas-like organisms</taxon>
        <taxon>Carpediemonas</taxon>
    </lineage>
</organism>
<dbReference type="InterPro" id="IPR029684">
    <property type="entry name" value="Schlafen"/>
</dbReference>
<dbReference type="Pfam" id="PF04326">
    <property type="entry name" value="SLFN_AlbA_2"/>
    <property type="match status" value="1"/>
</dbReference>
<comment type="caution">
    <text evidence="2">The sequence shown here is derived from an EMBL/GenBank/DDBJ whole genome shotgun (WGS) entry which is preliminary data.</text>
</comment>
<proteinExistence type="predicted"/>
<dbReference type="Gene3D" id="3.40.50.300">
    <property type="entry name" value="P-loop containing nucleotide triphosphate hydrolases"/>
    <property type="match status" value="1"/>
</dbReference>
<evidence type="ECO:0000259" key="1">
    <source>
        <dbReference type="Pfam" id="PF04326"/>
    </source>
</evidence>